<accession>A0A842HFT7</accession>
<dbReference type="RefSeq" id="WP_185675378.1">
    <property type="nucleotide sequence ID" value="NZ_JACHVB010000021.1"/>
</dbReference>
<dbReference type="EMBL" id="JACHVB010000021">
    <property type="protein sequence ID" value="MBC2594394.1"/>
    <property type="molecule type" value="Genomic_DNA"/>
</dbReference>
<gene>
    <name evidence="1" type="ORF">H5P28_09010</name>
</gene>
<dbReference type="AlphaFoldDB" id="A0A842HFT7"/>
<sequence length="95" mass="10872">MSDTTVVEMQSHGSQSASIPAKTQFAIEFTQEEAKGIRNIAEALDVCEEDIVKFSLRHCLGFNCYKNFSREDIFVGLVSHIEDGEFDREWYTINF</sequence>
<proteinExistence type="predicted"/>
<reference evidence="1 2" key="1">
    <citation type="submission" date="2020-07" db="EMBL/GenBank/DDBJ databases">
        <authorList>
            <person name="Feng X."/>
        </authorList>
    </citation>
    <scope>NUCLEOTIDE SEQUENCE [LARGE SCALE GENOMIC DNA]</scope>
    <source>
        <strain evidence="1 2">JCM31066</strain>
    </source>
</reference>
<comment type="caution">
    <text evidence="1">The sequence shown here is derived from an EMBL/GenBank/DDBJ whole genome shotgun (WGS) entry which is preliminary data.</text>
</comment>
<evidence type="ECO:0000313" key="2">
    <source>
        <dbReference type="Proteomes" id="UP000546464"/>
    </source>
</evidence>
<name>A0A842HFT7_9BACT</name>
<protein>
    <submittedName>
        <fullName evidence="1">Uncharacterized protein</fullName>
    </submittedName>
</protein>
<keyword evidence="2" id="KW-1185">Reference proteome</keyword>
<organism evidence="1 2">
    <name type="scientific">Ruficoccus amylovorans</name>
    <dbReference type="NCBI Taxonomy" id="1804625"/>
    <lineage>
        <taxon>Bacteria</taxon>
        <taxon>Pseudomonadati</taxon>
        <taxon>Verrucomicrobiota</taxon>
        <taxon>Opitutia</taxon>
        <taxon>Puniceicoccales</taxon>
        <taxon>Cerasicoccaceae</taxon>
        <taxon>Ruficoccus</taxon>
    </lineage>
</organism>
<dbReference type="Proteomes" id="UP000546464">
    <property type="component" value="Unassembled WGS sequence"/>
</dbReference>
<evidence type="ECO:0000313" key="1">
    <source>
        <dbReference type="EMBL" id="MBC2594394.1"/>
    </source>
</evidence>